<organism evidence="1 2">
    <name type="scientific">Oesophagostomum dentatum</name>
    <name type="common">Nodular worm</name>
    <dbReference type="NCBI Taxonomy" id="61180"/>
    <lineage>
        <taxon>Eukaryota</taxon>
        <taxon>Metazoa</taxon>
        <taxon>Ecdysozoa</taxon>
        <taxon>Nematoda</taxon>
        <taxon>Chromadorea</taxon>
        <taxon>Rhabditida</taxon>
        <taxon>Rhabditina</taxon>
        <taxon>Rhabditomorpha</taxon>
        <taxon>Strongyloidea</taxon>
        <taxon>Strongylidae</taxon>
        <taxon>Oesophagostomum</taxon>
    </lineage>
</organism>
<name>A0A0B1TBZ1_OESDE</name>
<dbReference type="AlphaFoldDB" id="A0A0B1TBZ1"/>
<dbReference type="Proteomes" id="UP000053660">
    <property type="component" value="Unassembled WGS sequence"/>
</dbReference>
<proteinExistence type="predicted"/>
<evidence type="ECO:0000313" key="2">
    <source>
        <dbReference type="Proteomes" id="UP000053660"/>
    </source>
</evidence>
<sequence>MFICFMCCVHVLFRKQERWEDIISQKPLGKDELVSERQQNTLKREGGCAKKEEKVYLLNTIYSTI</sequence>
<keyword evidence="2" id="KW-1185">Reference proteome</keyword>
<protein>
    <submittedName>
        <fullName evidence="1">Uncharacterized protein</fullName>
    </submittedName>
</protein>
<gene>
    <name evidence="1" type="ORF">OESDEN_04997</name>
</gene>
<dbReference type="EMBL" id="KN550094">
    <property type="protein sequence ID" value="KHJ95063.1"/>
    <property type="molecule type" value="Genomic_DNA"/>
</dbReference>
<accession>A0A0B1TBZ1</accession>
<evidence type="ECO:0000313" key="1">
    <source>
        <dbReference type="EMBL" id="KHJ95063.1"/>
    </source>
</evidence>
<reference evidence="1 2" key="1">
    <citation type="submission" date="2014-03" db="EMBL/GenBank/DDBJ databases">
        <title>Draft genome of the hookworm Oesophagostomum dentatum.</title>
        <authorList>
            <person name="Mitreva M."/>
        </authorList>
    </citation>
    <scope>NUCLEOTIDE SEQUENCE [LARGE SCALE GENOMIC DNA]</scope>
    <source>
        <strain evidence="1 2">OD-Hann</strain>
    </source>
</reference>